<reference evidence="2" key="2">
    <citation type="submission" date="2019-01" db="UniProtKB">
        <authorList>
            <consortium name="EnsemblPlants"/>
        </authorList>
    </citation>
    <scope>IDENTIFICATION</scope>
    <source>
        <strain evidence="2">cv. Heinz 1706</strain>
    </source>
</reference>
<accession>A0A3Q7HNW1</accession>
<evidence type="ECO:0000313" key="2">
    <source>
        <dbReference type="EnsemblPlants" id="Solyc08g067120.3.1"/>
    </source>
</evidence>
<dbReference type="EnsemblPlants" id="Solyc08g067120.3.1">
    <property type="protein sequence ID" value="Solyc08g067120.3.1"/>
    <property type="gene ID" value="Solyc08g067120.3"/>
</dbReference>
<keyword evidence="3" id="KW-1185">Reference proteome</keyword>
<keyword evidence="1" id="KW-0472">Membrane</keyword>
<protein>
    <submittedName>
        <fullName evidence="2">Uncharacterized protein</fullName>
    </submittedName>
</protein>
<dbReference type="Gramene" id="Solyc08g067120.3.1">
    <property type="protein sequence ID" value="Solyc08g067120.3.1"/>
    <property type="gene ID" value="Solyc08g067120.3"/>
</dbReference>
<organism evidence="2">
    <name type="scientific">Solanum lycopersicum</name>
    <name type="common">Tomato</name>
    <name type="synonym">Lycopersicon esculentum</name>
    <dbReference type="NCBI Taxonomy" id="4081"/>
    <lineage>
        <taxon>Eukaryota</taxon>
        <taxon>Viridiplantae</taxon>
        <taxon>Streptophyta</taxon>
        <taxon>Embryophyta</taxon>
        <taxon>Tracheophyta</taxon>
        <taxon>Spermatophyta</taxon>
        <taxon>Magnoliopsida</taxon>
        <taxon>eudicotyledons</taxon>
        <taxon>Gunneridae</taxon>
        <taxon>Pentapetalae</taxon>
        <taxon>asterids</taxon>
        <taxon>lamiids</taxon>
        <taxon>Solanales</taxon>
        <taxon>Solanaceae</taxon>
        <taxon>Solanoideae</taxon>
        <taxon>Solaneae</taxon>
        <taxon>Solanum</taxon>
        <taxon>Solanum subgen. Lycopersicon</taxon>
    </lineage>
</organism>
<reference evidence="2" key="1">
    <citation type="journal article" date="2012" name="Nature">
        <title>The tomato genome sequence provides insights into fleshy fruit evolution.</title>
        <authorList>
            <consortium name="Tomato Genome Consortium"/>
        </authorList>
    </citation>
    <scope>NUCLEOTIDE SEQUENCE [LARGE SCALE GENOMIC DNA]</scope>
    <source>
        <strain evidence="2">cv. Heinz 1706</strain>
    </source>
</reference>
<dbReference type="Proteomes" id="UP000004994">
    <property type="component" value="Chromosome 8"/>
</dbReference>
<keyword evidence="1" id="KW-1133">Transmembrane helix</keyword>
<proteinExistence type="predicted"/>
<dbReference type="AlphaFoldDB" id="A0A3Q7HNW1"/>
<keyword evidence="1" id="KW-0812">Transmembrane</keyword>
<evidence type="ECO:0000313" key="3">
    <source>
        <dbReference type="Proteomes" id="UP000004994"/>
    </source>
</evidence>
<dbReference type="STRING" id="4081.A0A3Q7HNW1"/>
<dbReference type="InParanoid" id="A0A3Q7HNW1"/>
<dbReference type="PaxDb" id="4081-Solyc08g067120.2.1"/>
<name>A0A3Q7HNW1_SOLLC</name>
<sequence length="66" mass="7567">MMEPLMKIWSFDLVAWRGFLFSALILNFIFTCQLFFLQPLVSALDAKPGDAAALFERVTQNVKVKK</sequence>
<feature type="transmembrane region" description="Helical" evidence="1">
    <location>
        <begin position="14"/>
        <end position="37"/>
    </location>
</feature>
<evidence type="ECO:0000256" key="1">
    <source>
        <dbReference type="SAM" id="Phobius"/>
    </source>
</evidence>